<evidence type="ECO:0000256" key="1">
    <source>
        <dbReference type="SAM" id="Phobius"/>
    </source>
</evidence>
<gene>
    <name evidence="2" type="ORF">EV216_10377</name>
</gene>
<name>A0A4R1Z0B4_9RHOB</name>
<reference evidence="2 3" key="1">
    <citation type="submission" date="2019-03" db="EMBL/GenBank/DDBJ databases">
        <title>Genomic Encyclopedia of Type Strains, Phase IV (KMG-IV): sequencing the most valuable type-strain genomes for metagenomic binning, comparative biology and taxonomic classification.</title>
        <authorList>
            <person name="Goeker M."/>
        </authorList>
    </citation>
    <scope>NUCLEOTIDE SEQUENCE [LARGE SCALE GENOMIC DNA]</scope>
    <source>
        <strain evidence="2 3">DSM 21153</strain>
    </source>
</reference>
<dbReference type="AlphaFoldDB" id="A0A4R1Z0B4"/>
<keyword evidence="1" id="KW-0812">Transmembrane</keyword>
<dbReference type="EMBL" id="SLVM01000003">
    <property type="protein sequence ID" value="TCM86999.1"/>
    <property type="molecule type" value="Genomic_DNA"/>
</dbReference>
<protein>
    <submittedName>
        <fullName evidence="2">Uncharacterized protein</fullName>
    </submittedName>
</protein>
<proteinExistence type="predicted"/>
<evidence type="ECO:0000313" key="3">
    <source>
        <dbReference type="Proteomes" id="UP000295277"/>
    </source>
</evidence>
<feature type="transmembrane region" description="Helical" evidence="1">
    <location>
        <begin position="51"/>
        <end position="73"/>
    </location>
</feature>
<dbReference type="Pfam" id="PF18910">
    <property type="entry name" value="DUF5665"/>
    <property type="match status" value="1"/>
</dbReference>
<keyword evidence="1" id="KW-0472">Membrane</keyword>
<comment type="caution">
    <text evidence="2">The sequence shown here is derived from an EMBL/GenBank/DDBJ whole genome shotgun (WGS) entry which is preliminary data.</text>
</comment>
<evidence type="ECO:0000313" key="2">
    <source>
        <dbReference type="EMBL" id="TCM86999.1"/>
    </source>
</evidence>
<sequence length="99" mass="10624">MPDPTPAPRPDTDLASEVAALRHEVRALNGQRFFVIHGSVRRILAVQFLRGLAMGFGTVVGATALVSIIAYSLSQIDFIPVIGEWAGQIAREIQESAAP</sequence>
<dbReference type="RefSeq" id="WP_132693509.1">
    <property type="nucleotide sequence ID" value="NZ_SLVM01000003.1"/>
</dbReference>
<dbReference type="InterPro" id="IPR043723">
    <property type="entry name" value="DUF5665"/>
</dbReference>
<dbReference type="Proteomes" id="UP000295277">
    <property type="component" value="Unassembled WGS sequence"/>
</dbReference>
<accession>A0A4R1Z0B4</accession>
<keyword evidence="1" id="KW-1133">Transmembrane helix</keyword>
<dbReference type="OrthoDB" id="7859841at2"/>
<keyword evidence="3" id="KW-1185">Reference proteome</keyword>
<organism evidence="2 3">
    <name type="scientific">Rhodovulum steppense</name>
    <dbReference type="NCBI Taxonomy" id="540251"/>
    <lineage>
        <taxon>Bacteria</taxon>
        <taxon>Pseudomonadati</taxon>
        <taxon>Pseudomonadota</taxon>
        <taxon>Alphaproteobacteria</taxon>
        <taxon>Rhodobacterales</taxon>
        <taxon>Paracoccaceae</taxon>
        <taxon>Rhodovulum</taxon>
    </lineage>
</organism>